<feature type="transmembrane region" description="Helical" evidence="5">
    <location>
        <begin position="217"/>
        <end position="239"/>
    </location>
</feature>
<dbReference type="PANTHER" id="PTHR37422">
    <property type="entry name" value="TEICHURONIC ACID BIOSYNTHESIS PROTEIN TUAE"/>
    <property type="match status" value="1"/>
</dbReference>
<keyword evidence="4 5" id="KW-0472">Membrane</keyword>
<accession>A0A537L444</accession>
<evidence type="ECO:0000256" key="5">
    <source>
        <dbReference type="SAM" id="Phobius"/>
    </source>
</evidence>
<feature type="transmembrane region" description="Helical" evidence="5">
    <location>
        <begin position="121"/>
        <end position="138"/>
    </location>
</feature>
<dbReference type="GO" id="GO:0016020">
    <property type="term" value="C:membrane"/>
    <property type="evidence" value="ECO:0007669"/>
    <property type="project" value="UniProtKB-SubCell"/>
</dbReference>
<keyword evidence="2 5" id="KW-0812">Transmembrane</keyword>
<feature type="transmembrane region" description="Helical" evidence="5">
    <location>
        <begin position="98"/>
        <end position="114"/>
    </location>
</feature>
<name>A0A537L444_9BACT</name>
<gene>
    <name evidence="7" type="ORF">E6G99_11925</name>
</gene>
<feature type="transmembrane region" description="Helical" evidence="5">
    <location>
        <begin position="34"/>
        <end position="55"/>
    </location>
</feature>
<dbReference type="Proteomes" id="UP000318661">
    <property type="component" value="Unassembled WGS sequence"/>
</dbReference>
<dbReference type="EMBL" id="VBAJ01000294">
    <property type="protein sequence ID" value="TMJ02790.1"/>
    <property type="molecule type" value="Genomic_DNA"/>
</dbReference>
<feature type="transmembrane region" description="Helical" evidence="5">
    <location>
        <begin position="195"/>
        <end position="211"/>
    </location>
</feature>
<evidence type="ECO:0000256" key="3">
    <source>
        <dbReference type="ARBA" id="ARBA00022989"/>
    </source>
</evidence>
<organism evidence="7 8">
    <name type="scientific">Candidatus Segetimicrobium genomatis</name>
    <dbReference type="NCBI Taxonomy" id="2569760"/>
    <lineage>
        <taxon>Bacteria</taxon>
        <taxon>Bacillati</taxon>
        <taxon>Candidatus Sysuimicrobiota</taxon>
        <taxon>Candidatus Sysuimicrobiia</taxon>
        <taxon>Candidatus Sysuimicrobiales</taxon>
        <taxon>Candidatus Segetimicrobiaceae</taxon>
        <taxon>Candidatus Segetimicrobium</taxon>
    </lineage>
</organism>
<dbReference type="GO" id="GO:0016874">
    <property type="term" value="F:ligase activity"/>
    <property type="evidence" value="ECO:0007669"/>
    <property type="project" value="UniProtKB-KW"/>
</dbReference>
<dbReference type="Pfam" id="PF04932">
    <property type="entry name" value="Wzy_C"/>
    <property type="match status" value="1"/>
</dbReference>
<feature type="transmembrane region" description="Helical" evidence="5">
    <location>
        <begin position="400"/>
        <end position="419"/>
    </location>
</feature>
<evidence type="ECO:0000256" key="1">
    <source>
        <dbReference type="ARBA" id="ARBA00004141"/>
    </source>
</evidence>
<protein>
    <submittedName>
        <fullName evidence="7">O-antigen ligase family protein</fullName>
    </submittedName>
</protein>
<keyword evidence="7" id="KW-0436">Ligase</keyword>
<evidence type="ECO:0000313" key="8">
    <source>
        <dbReference type="Proteomes" id="UP000318661"/>
    </source>
</evidence>
<feature type="domain" description="O-antigen ligase-related" evidence="6">
    <location>
        <begin position="202"/>
        <end position="349"/>
    </location>
</feature>
<dbReference type="PANTHER" id="PTHR37422:SF23">
    <property type="entry name" value="TEICHURONIC ACID BIOSYNTHESIS PROTEIN TUAE"/>
    <property type="match status" value="1"/>
</dbReference>
<reference evidence="7 8" key="1">
    <citation type="journal article" date="2019" name="Nat. Microbiol.">
        <title>Mediterranean grassland soil C-N compound turnover is dependent on rainfall and depth, and is mediated by genomically divergent microorganisms.</title>
        <authorList>
            <person name="Diamond S."/>
            <person name="Andeer P.F."/>
            <person name="Li Z."/>
            <person name="Crits-Christoph A."/>
            <person name="Burstein D."/>
            <person name="Anantharaman K."/>
            <person name="Lane K.R."/>
            <person name="Thomas B.C."/>
            <person name="Pan C."/>
            <person name="Northen T.R."/>
            <person name="Banfield J.F."/>
        </authorList>
    </citation>
    <scope>NUCLEOTIDE SEQUENCE [LARGE SCALE GENOMIC DNA]</scope>
    <source>
        <strain evidence="7">NP_2</strain>
    </source>
</reference>
<feature type="transmembrane region" description="Helical" evidence="5">
    <location>
        <begin position="67"/>
        <end position="86"/>
    </location>
</feature>
<evidence type="ECO:0000313" key="7">
    <source>
        <dbReference type="EMBL" id="TMJ02790.1"/>
    </source>
</evidence>
<evidence type="ECO:0000259" key="6">
    <source>
        <dbReference type="Pfam" id="PF04932"/>
    </source>
</evidence>
<comment type="subcellular location">
    <subcellularLocation>
        <location evidence="1">Membrane</location>
        <topology evidence="1">Multi-pass membrane protein</topology>
    </subcellularLocation>
</comment>
<evidence type="ECO:0000256" key="2">
    <source>
        <dbReference type="ARBA" id="ARBA00022692"/>
    </source>
</evidence>
<sequence length="427" mass="46411">MREPRDTVLSISIEVLIIGTLLFAVVSYTTVGSWQMVLIHWGTLALAVLTAYRAIHDGDVRVPRTWLHLPIALLALAAVLSTASSIYRYDSIRETLRILNYIALFYLAAANLTTQRAVTRFLTVLVVAAALLPLAGAMQEWAVAGRAVEITSLLPRPLEAATFGNRDHFAAFLALVLPAGLGLAGYAFRQRRWDWFGLLAICLVLVVISLLETLTRAAWMGVSLALLGGMGLFGITRAIPREYKSWVALGAVVSLLLVVVLAPAPAVERLKTVASLGDADSGMAFRYAVWRDSLRVIHDHLVRGTGPGTFSLIYTQYRSAVGDLPLLYVDFLHNDYLQYAVEMGVVGGGALAVIFLLLIYSLGRSALSHITDPSLPLMLGALGSVVAFLVAVLYSFEFYITANGLLFWTIAALGIRLITVPYSPRPL</sequence>
<feature type="transmembrane region" description="Helical" evidence="5">
    <location>
        <begin position="336"/>
        <end position="363"/>
    </location>
</feature>
<feature type="transmembrane region" description="Helical" evidence="5">
    <location>
        <begin position="7"/>
        <end position="28"/>
    </location>
</feature>
<feature type="transmembrane region" description="Helical" evidence="5">
    <location>
        <begin position="246"/>
        <end position="266"/>
    </location>
</feature>
<evidence type="ECO:0000256" key="4">
    <source>
        <dbReference type="ARBA" id="ARBA00023136"/>
    </source>
</evidence>
<dbReference type="AlphaFoldDB" id="A0A537L444"/>
<dbReference type="InterPro" id="IPR051533">
    <property type="entry name" value="WaaL-like"/>
</dbReference>
<proteinExistence type="predicted"/>
<comment type="caution">
    <text evidence="7">The sequence shown here is derived from an EMBL/GenBank/DDBJ whole genome shotgun (WGS) entry which is preliminary data.</text>
</comment>
<feature type="transmembrane region" description="Helical" evidence="5">
    <location>
        <begin position="169"/>
        <end position="188"/>
    </location>
</feature>
<feature type="transmembrane region" description="Helical" evidence="5">
    <location>
        <begin position="375"/>
        <end position="394"/>
    </location>
</feature>
<keyword evidence="3 5" id="KW-1133">Transmembrane helix</keyword>
<dbReference type="InterPro" id="IPR007016">
    <property type="entry name" value="O-antigen_ligase-rel_domated"/>
</dbReference>